<dbReference type="HOGENOM" id="CLU_1262228_0_0_1"/>
<reference evidence="1 2" key="1">
    <citation type="submission" date="2014-06" db="EMBL/GenBank/DDBJ databases">
        <title>Evolutionary Origins and Diversification of the Mycorrhizal Mutualists.</title>
        <authorList>
            <consortium name="DOE Joint Genome Institute"/>
            <consortium name="Mycorrhizal Genomics Consortium"/>
            <person name="Kohler A."/>
            <person name="Kuo A."/>
            <person name="Nagy L.G."/>
            <person name="Floudas D."/>
            <person name="Copeland A."/>
            <person name="Barry K.W."/>
            <person name="Cichocki N."/>
            <person name="Veneault-Fourrey C."/>
            <person name="LaButti K."/>
            <person name="Lindquist E.A."/>
            <person name="Lipzen A."/>
            <person name="Lundell T."/>
            <person name="Morin E."/>
            <person name="Murat C."/>
            <person name="Riley R."/>
            <person name="Ohm R."/>
            <person name="Sun H."/>
            <person name="Tunlid A."/>
            <person name="Henrissat B."/>
            <person name="Grigoriev I.V."/>
            <person name="Hibbett D.S."/>
            <person name="Martin F."/>
        </authorList>
    </citation>
    <scope>NUCLEOTIDE SEQUENCE [LARGE SCALE GENOMIC DNA]</scope>
    <source>
        <strain evidence="1 2">SS14</strain>
    </source>
</reference>
<evidence type="ECO:0000313" key="2">
    <source>
        <dbReference type="Proteomes" id="UP000054279"/>
    </source>
</evidence>
<sequence>MRTLTPADSEPEFALELSDIDFNADADDDKDPYVSPILVPPRYSVLPSANSPPASTSNVSLSTTTNATNPVPHSGIFKGYEVNQRFFGDMWALTEPVDPSLIAYRSIHIPLLSADHIEYYFNQLKNGFGIPHEIFIRIIDKCNCGNYFRKDHLNQEHGPTCHEWLRMLPPVESRPFNASALDALAAPIHKHPIPLAAATALSCLPCHNPLPPLLQPLAV</sequence>
<protein>
    <submittedName>
        <fullName evidence="1">Uncharacterized protein</fullName>
    </submittedName>
</protein>
<proteinExistence type="predicted"/>
<name>A0A0C9V2J6_SPHS4</name>
<gene>
    <name evidence="1" type="ORF">M422DRAFT_266512</name>
</gene>
<accession>A0A0C9V2J6</accession>
<keyword evidence="2" id="KW-1185">Reference proteome</keyword>
<dbReference type="EMBL" id="KN837237">
    <property type="protein sequence ID" value="KIJ31761.1"/>
    <property type="molecule type" value="Genomic_DNA"/>
</dbReference>
<evidence type="ECO:0000313" key="1">
    <source>
        <dbReference type="EMBL" id="KIJ31761.1"/>
    </source>
</evidence>
<dbReference type="AlphaFoldDB" id="A0A0C9V2J6"/>
<organism evidence="1 2">
    <name type="scientific">Sphaerobolus stellatus (strain SS14)</name>
    <dbReference type="NCBI Taxonomy" id="990650"/>
    <lineage>
        <taxon>Eukaryota</taxon>
        <taxon>Fungi</taxon>
        <taxon>Dikarya</taxon>
        <taxon>Basidiomycota</taxon>
        <taxon>Agaricomycotina</taxon>
        <taxon>Agaricomycetes</taxon>
        <taxon>Phallomycetidae</taxon>
        <taxon>Geastrales</taxon>
        <taxon>Sphaerobolaceae</taxon>
        <taxon>Sphaerobolus</taxon>
    </lineage>
</organism>
<dbReference type="Proteomes" id="UP000054279">
    <property type="component" value="Unassembled WGS sequence"/>
</dbReference>